<protein>
    <submittedName>
        <fullName evidence="2">MOSC domain-containing protein</fullName>
    </submittedName>
</protein>
<dbReference type="InterPro" id="IPR011037">
    <property type="entry name" value="Pyrv_Knase-like_insert_dom_sf"/>
</dbReference>
<dbReference type="GO" id="GO:0030151">
    <property type="term" value="F:molybdenum ion binding"/>
    <property type="evidence" value="ECO:0007669"/>
    <property type="project" value="InterPro"/>
</dbReference>
<dbReference type="AlphaFoldDB" id="A0A4S3MRF1"/>
<dbReference type="Pfam" id="PF03473">
    <property type="entry name" value="MOSC"/>
    <property type="match status" value="1"/>
</dbReference>
<dbReference type="GO" id="GO:0030170">
    <property type="term" value="F:pyridoxal phosphate binding"/>
    <property type="evidence" value="ECO:0007669"/>
    <property type="project" value="InterPro"/>
</dbReference>
<feature type="domain" description="MOSC" evidence="1">
    <location>
        <begin position="23"/>
        <end position="183"/>
    </location>
</feature>
<reference evidence="2 3" key="1">
    <citation type="submission" date="2019-04" db="EMBL/GenBank/DDBJ databases">
        <title>Draft genome sequence of Gemmobacter aestuarii sp. nov.</title>
        <authorList>
            <person name="Hameed A."/>
            <person name="Lin S.-Y."/>
            <person name="Shahina M."/>
            <person name="Lai W.-A."/>
            <person name="Young C.-C."/>
        </authorList>
    </citation>
    <scope>NUCLEOTIDE SEQUENCE [LARGE SCALE GENOMIC DNA]</scope>
    <source>
        <strain evidence="2 3">CC-PW-75</strain>
    </source>
</reference>
<gene>
    <name evidence="2" type="ORF">E7811_04655</name>
</gene>
<proteinExistence type="predicted"/>
<dbReference type="RefSeq" id="WP_136393394.1">
    <property type="nucleotide sequence ID" value="NZ_SSND01000001.1"/>
</dbReference>
<dbReference type="PANTHER" id="PTHR36930:SF1">
    <property type="entry name" value="MOSC DOMAIN-CONTAINING PROTEIN"/>
    <property type="match status" value="1"/>
</dbReference>
<dbReference type="Gene3D" id="2.40.33.20">
    <property type="entry name" value="PK beta-barrel domain-like"/>
    <property type="match status" value="1"/>
</dbReference>
<organism evidence="2 3">
    <name type="scientific">Aliigemmobacter aestuarii</name>
    <dbReference type="NCBI Taxonomy" id="1445661"/>
    <lineage>
        <taxon>Bacteria</taxon>
        <taxon>Pseudomonadati</taxon>
        <taxon>Pseudomonadota</taxon>
        <taxon>Alphaproteobacteria</taxon>
        <taxon>Rhodobacterales</taxon>
        <taxon>Paracoccaceae</taxon>
        <taxon>Aliigemmobacter</taxon>
    </lineage>
</organism>
<dbReference type="OrthoDB" id="9808413at2"/>
<evidence type="ECO:0000259" key="1">
    <source>
        <dbReference type="PROSITE" id="PS51340"/>
    </source>
</evidence>
<dbReference type="PANTHER" id="PTHR36930">
    <property type="entry name" value="METAL-SULFUR CLUSTER BIOSYNTHESIS PROTEINS YUAD-RELATED"/>
    <property type="match status" value="1"/>
</dbReference>
<accession>A0A4S3MRF1</accession>
<dbReference type="GO" id="GO:0003824">
    <property type="term" value="F:catalytic activity"/>
    <property type="evidence" value="ECO:0007669"/>
    <property type="project" value="InterPro"/>
</dbReference>
<keyword evidence="3" id="KW-1185">Reference proteome</keyword>
<evidence type="ECO:0000313" key="2">
    <source>
        <dbReference type="EMBL" id="THD85017.1"/>
    </source>
</evidence>
<dbReference type="InterPro" id="IPR052716">
    <property type="entry name" value="MOSC_domain"/>
</dbReference>
<dbReference type="EMBL" id="SSND01000001">
    <property type="protein sequence ID" value="THD85017.1"/>
    <property type="molecule type" value="Genomic_DNA"/>
</dbReference>
<comment type="caution">
    <text evidence="2">The sequence shown here is derived from an EMBL/GenBank/DDBJ whole genome shotgun (WGS) entry which is preliminary data.</text>
</comment>
<dbReference type="SUPFAM" id="SSF50800">
    <property type="entry name" value="PK beta-barrel domain-like"/>
    <property type="match status" value="1"/>
</dbReference>
<name>A0A4S3MRF1_9RHOB</name>
<dbReference type="PROSITE" id="PS51340">
    <property type="entry name" value="MOSC"/>
    <property type="match status" value="1"/>
</dbReference>
<sequence>MPALMKTGLSARIVWMGLVADRAAALEAALVTSILARFSGPEGDAHGGVTRPSCSRVLGQYPRGTTIRNTRQFSILSAEDLASIAAEMGLETLDPALVGATVVVEGLPDFSHLPPSSRLQAPSGATLVVDMENRPCSLPARPIERRHPGKGKLFKAAAAGRRGVTAWVEAEGELRLGDVLTLHIPDQPVWSQLERVRAR</sequence>
<dbReference type="InterPro" id="IPR005302">
    <property type="entry name" value="MoCF_Sase_C"/>
</dbReference>
<evidence type="ECO:0000313" key="3">
    <source>
        <dbReference type="Proteomes" id="UP000309450"/>
    </source>
</evidence>
<dbReference type="Proteomes" id="UP000309450">
    <property type="component" value="Unassembled WGS sequence"/>
</dbReference>